<dbReference type="PANTHER" id="PTHR19848:SF8">
    <property type="entry name" value="F-BOX AND WD REPEAT DOMAIN CONTAINING 7"/>
    <property type="match status" value="1"/>
</dbReference>
<dbReference type="SUPFAM" id="SSF50978">
    <property type="entry name" value="WD40 repeat-like"/>
    <property type="match status" value="1"/>
</dbReference>
<feature type="repeat" description="WD" evidence="3">
    <location>
        <begin position="422"/>
        <end position="461"/>
    </location>
</feature>
<keyword evidence="1 3" id="KW-0853">WD repeat</keyword>
<proteinExistence type="predicted"/>
<feature type="repeat" description="WD" evidence="3">
    <location>
        <begin position="527"/>
        <end position="566"/>
    </location>
</feature>
<dbReference type="GO" id="GO:0000266">
    <property type="term" value="P:mitochondrial fission"/>
    <property type="evidence" value="ECO:0007669"/>
    <property type="project" value="InterPro"/>
</dbReference>
<dbReference type="InterPro" id="IPR021653">
    <property type="entry name" value="Caf4"/>
</dbReference>
<keyword evidence="5" id="KW-1185">Reference proteome</keyword>
<sequence>MASENGKRGRSLTIKPIEIILNRLPNAIIGQQQLKKYITGPVYKYLCKLLLIGNSGWTNSIESFQRGQAGKLFFQNNFADSATTFKILAYLDKQRYPLPIDANEGHSPSLSEGFKSTISIVQQKLLLDDVGEDMSSDEDDHILPRDINIDFVNKTYSSHDLGKLLQNVESNINNLSVQKKLERDELTRLDLMIDDLKSRKLKIFERIQLIDSKSTTFENDVSLIKDRIDFIKEYSLEADGKENIQRNLEEETLSEASFSTVNEEAISLPHNDKTSDKRLKDFYKGPNMKRQLKNKKLKSITDTHSRNSVTFRMTIPHGEHGNSITALDFDKPWGTLCSSSYQDRIVKVWDLNHGEQAGELPGHLATVNCMQMDRVNYNMLITGSKDATLKIWDLNLCKELYSDQSPLKQNAEEDVTPCVHNFDLHSDEITALSFDSEALISGSKDKKILHWDLVTGKCIQQLDLIVTPTYNDTKVLARSANNSTCVLGSEAPMIGALQCYNSALASGTKDGVVRLWDLRVGKPVRALEGHTDGITSLKFDSEKLVTGSTDNSVRIWDLRTSSIIDVITYDLPITSLDFDDKLITVGASENGVNVFNMERDEHWMTPEPPNSLKGDEANERIAIVKYKNGFLINGHNNGDINVWSI</sequence>
<dbReference type="CDD" id="cd00200">
    <property type="entry name" value="WD40"/>
    <property type="match status" value="1"/>
</dbReference>
<dbReference type="EMBL" id="CP049008">
    <property type="protein sequence ID" value="QID86477.1"/>
    <property type="molecule type" value="Genomic_DNA"/>
</dbReference>
<organism evidence="4 5">
    <name type="scientific">Saccharomyces pastorianus</name>
    <name type="common">Lager yeast</name>
    <name type="synonym">Saccharomyces cerevisiae x Saccharomyces eubayanus</name>
    <dbReference type="NCBI Taxonomy" id="27292"/>
    <lineage>
        <taxon>Eukaryota</taxon>
        <taxon>Fungi</taxon>
        <taxon>Dikarya</taxon>
        <taxon>Ascomycota</taxon>
        <taxon>Saccharomycotina</taxon>
        <taxon>Saccharomycetes</taxon>
        <taxon>Saccharomycetales</taxon>
        <taxon>Saccharomycetaceae</taxon>
        <taxon>Saccharomyces</taxon>
    </lineage>
</organism>
<dbReference type="Gene3D" id="2.130.10.10">
    <property type="entry name" value="YVTN repeat-like/Quinoprotein amine dehydrogenase"/>
    <property type="match status" value="2"/>
</dbReference>
<dbReference type="InterPro" id="IPR036322">
    <property type="entry name" value="WD40_repeat_dom_sf"/>
</dbReference>
<evidence type="ECO:0000256" key="3">
    <source>
        <dbReference type="PROSITE-ProRule" id="PRU00221"/>
    </source>
</evidence>
<dbReference type="Gene3D" id="1.20.5.170">
    <property type="match status" value="1"/>
</dbReference>
<evidence type="ECO:0000256" key="1">
    <source>
        <dbReference type="ARBA" id="ARBA00022574"/>
    </source>
</evidence>
<dbReference type="GO" id="GO:0005739">
    <property type="term" value="C:mitochondrion"/>
    <property type="evidence" value="ECO:0007669"/>
    <property type="project" value="InterPro"/>
</dbReference>
<evidence type="ECO:0000256" key="2">
    <source>
        <dbReference type="ARBA" id="ARBA00022737"/>
    </source>
</evidence>
<protein>
    <submittedName>
        <fullName evidence="4">G-protein beta subunit-like protein containing WD repeats</fullName>
    </submittedName>
</protein>
<dbReference type="AlphaFoldDB" id="A0A6C1ECL3"/>
<feature type="repeat" description="WD" evidence="3">
    <location>
        <begin position="360"/>
        <end position="402"/>
    </location>
</feature>
<accession>A0A6C1ECL3</accession>
<feature type="repeat" description="WD" evidence="3">
    <location>
        <begin position="317"/>
        <end position="359"/>
    </location>
</feature>
<dbReference type="InterPro" id="IPR015943">
    <property type="entry name" value="WD40/YVTN_repeat-like_dom_sf"/>
</dbReference>
<dbReference type="CDD" id="cd22881">
    <property type="entry name" value="Mdv1_N"/>
    <property type="match status" value="1"/>
</dbReference>
<dbReference type="PROSITE" id="PS50082">
    <property type="entry name" value="WD_REPEATS_2"/>
    <property type="match status" value="5"/>
</dbReference>
<name>A0A6C1ECL3_SACPS</name>
<dbReference type="Proteomes" id="UP000501346">
    <property type="component" value="Chromosome SeXI"/>
</dbReference>
<dbReference type="Pfam" id="PF11615">
    <property type="entry name" value="Caf4"/>
    <property type="match status" value="1"/>
</dbReference>
<reference evidence="4 5" key="1">
    <citation type="journal article" date="2019" name="BMC Genomics">
        <title>Chromosome level assembly and comparative genome analysis confirm lager-brewing yeasts originated from a single hybridization.</title>
        <authorList>
            <person name="Salazar A.N."/>
            <person name="Gorter de Vries A.R."/>
            <person name="van den Broek M."/>
            <person name="Brouwers N."/>
            <person name="de la Torre Cortes P."/>
            <person name="Kuijpers N.G.A."/>
            <person name="Daran J.G."/>
            <person name="Abeel T."/>
        </authorList>
    </citation>
    <scope>NUCLEOTIDE SEQUENCE [LARGE SCALE GENOMIC DNA]</scope>
    <source>
        <strain evidence="4 5">CBS 1483</strain>
    </source>
</reference>
<dbReference type="PROSITE" id="PS00678">
    <property type="entry name" value="WD_REPEATS_1"/>
    <property type="match status" value="4"/>
</dbReference>
<evidence type="ECO:0000313" key="5">
    <source>
        <dbReference type="Proteomes" id="UP000501346"/>
    </source>
</evidence>
<dbReference type="OrthoDB" id="496at2759"/>
<dbReference type="InterPro" id="IPR001680">
    <property type="entry name" value="WD40_rpt"/>
</dbReference>
<dbReference type="Gene3D" id="6.10.250.1070">
    <property type="match status" value="1"/>
</dbReference>
<keyword evidence="2" id="KW-0677">Repeat</keyword>
<dbReference type="SMART" id="SM00320">
    <property type="entry name" value="WD40"/>
    <property type="match status" value="6"/>
</dbReference>
<dbReference type="InterPro" id="IPR020472">
    <property type="entry name" value="WD40_PAC1"/>
</dbReference>
<dbReference type="PROSITE" id="PS50294">
    <property type="entry name" value="WD_REPEATS_REGION"/>
    <property type="match status" value="3"/>
</dbReference>
<dbReference type="PANTHER" id="PTHR19848">
    <property type="entry name" value="WD40 REPEAT PROTEIN"/>
    <property type="match status" value="1"/>
</dbReference>
<dbReference type="InterPro" id="IPR019775">
    <property type="entry name" value="WD40_repeat_CS"/>
</dbReference>
<dbReference type="Pfam" id="PF00400">
    <property type="entry name" value="WD40"/>
    <property type="match status" value="4"/>
</dbReference>
<feature type="repeat" description="WD" evidence="3">
    <location>
        <begin position="504"/>
        <end position="526"/>
    </location>
</feature>
<gene>
    <name evidence="4" type="primary">CAF4_2</name>
    <name evidence="4" type="ORF">GRS66_009107</name>
</gene>
<evidence type="ECO:0000313" key="4">
    <source>
        <dbReference type="EMBL" id="QID86477.1"/>
    </source>
</evidence>
<dbReference type="PRINTS" id="PR00320">
    <property type="entry name" value="GPROTEINBRPT"/>
</dbReference>